<accession>A0ABP7LKW5</accession>
<reference evidence="2" key="1">
    <citation type="journal article" date="2019" name="Int. J. Syst. Evol. Microbiol.">
        <title>The Global Catalogue of Microorganisms (GCM) 10K type strain sequencing project: providing services to taxonomists for standard genome sequencing and annotation.</title>
        <authorList>
            <consortium name="The Broad Institute Genomics Platform"/>
            <consortium name="The Broad Institute Genome Sequencing Center for Infectious Disease"/>
            <person name="Wu L."/>
            <person name="Ma J."/>
        </authorList>
    </citation>
    <scope>NUCLEOTIDE SEQUENCE [LARGE SCALE GENOMIC DNA]</scope>
    <source>
        <strain evidence="2">JCM 16578</strain>
    </source>
</reference>
<dbReference type="Proteomes" id="UP001501563">
    <property type="component" value="Unassembled WGS sequence"/>
</dbReference>
<gene>
    <name evidence="1" type="ORF">GCM10022207_86400</name>
</gene>
<sequence length="42" mass="4133">MAGQANGVTMQVSGVDTSQQTAFGAGLLGLSATPQLESGYST</sequence>
<name>A0ABP7LKW5_9ACTN</name>
<comment type="caution">
    <text evidence="1">The sequence shown here is derived from an EMBL/GenBank/DDBJ whole genome shotgun (WGS) entry which is preliminary data.</text>
</comment>
<evidence type="ECO:0000313" key="2">
    <source>
        <dbReference type="Proteomes" id="UP001501563"/>
    </source>
</evidence>
<protein>
    <submittedName>
        <fullName evidence="1">Uncharacterized protein</fullName>
    </submittedName>
</protein>
<dbReference type="EMBL" id="BAAAZA010000054">
    <property type="protein sequence ID" value="GAA3903924.1"/>
    <property type="molecule type" value="Genomic_DNA"/>
</dbReference>
<evidence type="ECO:0000313" key="1">
    <source>
        <dbReference type="EMBL" id="GAA3903924.1"/>
    </source>
</evidence>
<keyword evidence="2" id="KW-1185">Reference proteome</keyword>
<proteinExistence type="predicted"/>
<organism evidence="1 2">
    <name type="scientific">Streptomyces lannensis</name>
    <dbReference type="NCBI Taxonomy" id="766498"/>
    <lineage>
        <taxon>Bacteria</taxon>
        <taxon>Bacillati</taxon>
        <taxon>Actinomycetota</taxon>
        <taxon>Actinomycetes</taxon>
        <taxon>Kitasatosporales</taxon>
        <taxon>Streptomycetaceae</taxon>
        <taxon>Streptomyces</taxon>
    </lineage>
</organism>